<dbReference type="Gene3D" id="2.60.390.10">
    <property type="entry name" value="Beta-galactosidase, domain 3"/>
    <property type="match status" value="1"/>
</dbReference>
<keyword evidence="7" id="KW-0326">Glycosidase</keyword>
<evidence type="ECO:0000256" key="4">
    <source>
        <dbReference type="ARBA" id="ARBA00022729"/>
    </source>
</evidence>
<keyword evidence="4 9" id="KW-0732">Signal</keyword>
<dbReference type="Gene3D" id="2.60.120.260">
    <property type="entry name" value="Galactose-binding domain-like"/>
    <property type="match status" value="2"/>
</dbReference>
<dbReference type="InterPro" id="IPR025972">
    <property type="entry name" value="BetaGal_dom3"/>
</dbReference>
<dbReference type="Pfam" id="PF13363">
    <property type="entry name" value="BetaGal_dom3"/>
    <property type="match status" value="1"/>
</dbReference>
<keyword evidence="5 11" id="KW-0378">Hydrolase</keyword>
<dbReference type="Pfam" id="PF01301">
    <property type="entry name" value="Glyco_hydro_35"/>
    <property type="match status" value="1"/>
</dbReference>
<feature type="domain" description="Beta-galactosidase" evidence="10">
    <location>
        <begin position="400"/>
        <end position="587"/>
    </location>
</feature>
<keyword evidence="6" id="KW-0325">Glycoprotein</keyword>
<dbReference type="SUPFAM" id="SSF51011">
    <property type="entry name" value="Glycosyl hydrolase domain"/>
    <property type="match status" value="1"/>
</dbReference>
<evidence type="ECO:0000256" key="1">
    <source>
        <dbReference type="ARBA" id="ARBA00001412"/>
    </source>
</evidence>
<dbReference type="SUPFAM" id="SSF49785">
    <property type="entry name" value="Galactose-binding domain-like"/>
    <property type="match status" value="2"/>
</dbReference>
<feature type="signal peptide" evidence="9">
    <location>
        <begin position="1"/>
        <end position="20"/>
    </location>
</feature>
<dbReference type="GO" id="GO:0005975">
    <property type="term" value="P:carbohydrate metabolic process"/>
    <property type="evidence" value="ECO:0007669"/>
    <property type="project" value="InterPro"/>
</dbReference>
<dbReference type="OrthoDB" id="1657402at2759"/>
<comment type="similarity">
    <text evidence="2 8">Belongs to the glycosyl hydrolase 35 family.</text>
</comment>
<dbReference type="AlphaFoldDB" id="A0A2T2ZYE8"/>
<evidence type="ECO:0000313" key="12">
    <source>
        <dbReference type="Proteomes" id="UP000241462"/>
    </source>
</evidence>
<dbReference type="EC" id="3.2.1.23" evidence="3"/>
<dbReference type="InterPro" id="IPR036833">
    <property type="entry name" value="BetaGal_dom3_sf"/>
</dbReference>
<evidence type="ECO:0000256" key="6">
    <source>
        <dbReference type="ARBA" id="ARBA00023180"/>
    </source>
</evidence>
<dbReference type="EMBL" id="KZ678563">
    <property type="protein sequence ID" value="PSR79545.1"/>
    <property type="molecule type" value="Genomic_DNA"/>
</dbReference>
<dbReference type="Proteomes" id="UP000241462">
    <property type="component" value="Unassembled WGS sequence"/>
</dbReference>
<evidence type="ECO:0000259" key="10">
    <source>
        <dbReference type="SMART" id="SM01029"/>
    </source>
</evidence>
<name>A0A2T2ZYE8_9PEZI</name>
<accession>A0A2T2ZYE8</accession>
<dbReference type="Gene3D" id="2.102.20.10">
    <property type="entry name" value="Beta-galactosidase, domain 2"/>
    <property type="match status" value="1"/>
</dbReference>
<dbReference type="PRINTS" id="PR00742">
    <property type="entry name" value="GLHYDRLASE35"/>
</dbReference>
<reference evidence="11 12" key="1">
    <citation type="journal article" date="2018" name="Mycol. Prog.">
        <title>Coniella lustricola, a new species from submerged detritus.</title>
        <authorList>
            <person name="Raudabaugh D.B."/>
            <person name="Iturriaga T."/>
            <person name="Carver A."/>
            <person name="Mondo S."/>
            <person name="Pangilinan J."/>
            <person name="Lipzen A."/>
            <person name="He G."/>
            <person name="Amirebrahimi M."/>
            <person name="Grigoriev I.V."/>
            <person name="Miller A.N."/>
        </authorList>
    </citation>
    <scope>NUCLEOTIDE SEQUENCE [LARGE SCALE GENOMIC DNA]</scope>
    <source>
        <strain evidence="11 12">B22-T-1</strain>
    </source>
</reference>
<dbReference type="Pfam" id="PF13364">
    <property type="entry name" value="BetaGal_ABD2"/>
    <property type="match status" value="2"/>
</dbReference>
<dbReference type="GO" id="GO:0004565">
    <property type="term" value="F:beta-galactosidase activity"/>
    <property type="evidence" value="ECO:0007669"/>
    <property type="project" value="UniProtKB-EC"/>
</dbReference>
<proteinExistence type="inferred from homology"/>
<sequence length="1049" mass="112295">MLLSKTLALGWALAAGLCHAQETNTTEWPVHTDGLTDLVEWDHYSFIVRGERLFVFSGEFHYWRIPVPELWQDLLEKVKAAGFNAFSIYNHWGYHAASADAVDFTTGAHNFTSIFTIAAQLGLYVIVRPGPYVNAESSAGGFPLWVTTGAYGSLRNDDARYTAAWTPYWTDISQAIAPYLITNGGNVILFQVENELGEQWTDIATKTPDVSVDNYMALLETTARANGIDVPLTHNDPNMNSFSWSKDFSNATGNVDVVGVDSYPSCWSCDLSVCTTTNGPYVAYETVDYDAYFASFSWTQPNFLPEFQGGSYNPWGGPEGGCPQDLSVDFVNMFYRNLIYQRVTAVSLYMLYGGTNWGWLAAPVVATSYDYSSPVSENRIIGDKYYETKLLTMFTRVARSLARTDSRWSGPGLASSAAINTSALYNAETSAAFYIVMHGDSTSSAVDTFTLAVNTSRGALAVPQYGGAITINGHQAKVLPADFQFGAKNLLYSTAEVLTYAVIDGNEVLAVWVPTGEDGELVVEGVAAAQLSPLSSNSTGSATTTVTIVPGSASVAINFAHTAGMTVVDLADGSRVVILDRNAAYLFWAPSLGNDPRYPENDTVLVQGPYLVRSATILANSTSTLALTGDVDNSTEPLTIFAPASVSTVTWNGVALTILARDGNLLTAQAQGPTTAFALPSLGPWTWRDSLPEIQSNYTASSAAWITANLTNSTNPTPPASNNPVLYVDEYHIHVGTHIYRATFASSTQTGVYLDITGGDAFGYSAWLNGVLLGSYLGSADSATGNLTFSFANATLASPSSAAGNTLVIVMDNSGHDETTGALTPRGISNATLTGPDAASYAFSEWKIAGTAGRERNIDPVRGPYNEGGLWAERVGAHLPGYPEDASWTSLASASASASSATNSTISATRLVVPGAGIRVFRTEVPLAVPAGLDVSISFVFSSPGNGSTASTFVSEYTNELRALLFVNGYQYGRFNPYIGNQVNFPVPPGVLDYHGNNTVVVTVWSQSAAGVEVGVVWDVEYVHTTGYDFGFDAAYLRPGWTEERLAYA</sequence>
<dbReference type="InterPro" id="IPR001944">
    <property type="entry name" value="Glycoside_Hdrlase_35"/>
</dbReference>
<dbReference type="InterPro" id="IPR018954">
    <property type="entry name" value="Betagal_dom2"/>
</dbReference>
<dbReference type="InterPro" id="IPR037110">
    <property type="entry name" value="Betagal_dom2_sf"/>
</dbReference>
<dbReference type="PANTHER" id="PTHR23421">
    <property type="entry name" value="BETA-GALACTOSIDASE RELATED"/>
    <property type="match status" value="1"/>
</dbReference>
<dbReference type="InterPro" id="IPR031330">
    <property type="entry name" value="Gly_Hdrlase_35_cat"/>
</dbReference>
<evidence type="ECO:0000256" key="9">
    <source>
        <dbReference type="SAM" id="SignalP"/>
    </source>
</evidence>
<protein>
    <recommendedName>
        <fullName evidence="3">beta-galactosidase</fullName>
        <ecNumber evidence="3">3.2.1.23</ecNumber>
    </recommendedName>
</protein>
<dbReference type="Gene3D" id="3.20.20.80">
    <property type="entry name" value="Glycosidases"/>
    <property type="match status" value="1"/>
</dbReference>
<keyword evidence="12" id="KW-1185">Reference proteome</keyword>
<dbReference type="FunFam" id="3.20.20.80:FF:000040">
    <property type="entry name" value="Beta-galactosidase A"/>
    <property type="match status" value="1"/>
</dbReference>
<dbReference type="InterPro" id="IPR025300">
    <property type="entry name" value="BetaGal_jelly_roll_dom"/>
</dbReference>
<feature type="chain" id="PRO_5015711499" description="beta-galactosidase" evidence="9">
    <location>
        <begin position="21"/>
        <end position="1049"/>
    </location>
</feature>
<dbReference type="STRING" id="2025994.A0A2T2ZYE8"/>
<dbReference type="Pfam" id="PF10435">
    <property type="entry name" value="BetaGal_dom2"/>
    <property type="match status" value="1"/>
</dbReference>
<comment type="catalytic activity">
    <reaction evidence="1">
        <text>Hydrolysis of terminal non-reducing beta-D-galactose residues in beta-D-galactosides.</text>
        <dbReference type="EC" id="3.2.1.23"/>
    </reaction>
</comment>
<evidence type="ECO:0000256" key="3">
    <source>
        <dbReference type="ARBA" id="ARBA00012756"/>
    </source>
</evidence>
<gene>
    <name evidence="11" type="ORF">BD289DRAFT_93353</name>
</gene>
<organism evidence="11 12">
    <name type="scientific">Coniella lustricola</name>
    <dbReference type="NCBI Taxonomy" id="2025994"/>
    <lineage>
        <taxon>Eukaryota</taxon>
        <taxon>Fungi</taxon>
        <taxon>Dikarya</taxon>
        <taxon>Ascomycota</taxon>
        <taxon>Pezizomycotina</taxon>
        <taxon>Sordariomycetes</taxon>
        <taxon>Sordariomycetidae</taxon>
        <taxon>Diaporthales</taxon>
        <taxon>Schizoparmaceae</taxon>
        <taxon>Coniella</taxon>
    </lineage>
</organism>
<dbReference type="SUPFAM" id="SSF51445">
    <property type="entry name" value="(Trans)glycosidases"/>
    <property type="match status" value="1"/>
</dbReference>
<dbReference type="InterPro" id="IPR017853">
    <property type="entry name" value="GH"/>
</dbReference>
<evidence type="ECO:0000256" key="8">
    <source>
        <dbReference type="RuleBase" id="RU003679"/>
    </source>
</evidence>
<evidence type="ECO:0000256" key="2">
    <source>
        <dbReference type="ARBA" id="ARBA00009809"/>
    </source>
</evidence>
<evidence type="ECO:0000256" key="5">
    <source>
        <dbReference type="ARBA" id="ARBA00022801"/>
    </source>
</evidence>
<dbReference type="SUPFAM" id="SSF117100">
    <property type="entry name" value="Beta-galactosidase LacA, domain 3"/>
    <property type="match status" value="1"/>
</dbReference>
<evidence type="ECO:0000313" key="11">
    <source>
        <dbReference type="EMBL" id="PSR79545.1"/>
    </source>
</evidence>
<dbReference type="SMART" id="SM01029">
    <property type="entry name" value="BetaGal_dom2"/>
    <property type="match status" value="1"/>
</dbReference>
<dbReference type="InterPro" id="IPR008979">
    <property type="entry name" value="Galactose-bd-like_sf"/>
</dbReference>
<evidence type="ECO:0000256" key="7">
    <source>
        <dbReference type="ARBA" id="ARBA00023295"/>
    </source>
</evidence>
<dbReference type="InParanoid" id="A0A2T2ZYE8"/>